<feature type="region of interest" description="Disordered" evidence="1">
    <location>
        <begin position="1"/>
        <end position="34"/>
    </location>
</feature>
<comment type="caution">
    <text evidence="2">The sequence shown here is derived from an EMBL/GenBank/DDBJ whole genome shotgun (WGS) entry which is preliminary data.</text>
</comment>
<feature type="compositionally biased region" description="Low complexity" evidence="1">
    <location>
        <begin position="12"/>
        <end position="21"/>
    </location>
</feature>
<evidence type="ECO:0000313" key="2">
    <source>
        <dbReference type="EMBL" id="KAG8194208.1"/>
    </source>
</evidence>
<dbReference type="AlphaFoldDB" id="A0AAV6VEZ1"/>
<reference evidence="2 3" key="1">
    <citation type="journal article" date="2022" name="Nat. Ecol. Evol.">
        <title>A masculinizing supergene underlies an exaggerated male reproductive morph in a spider.</title>
        <authorList>
            <person name="Hendrickx F."/>
            <person name="De Corte Z."/>
            <person name="Sonet G."/>
            <person name="Van Belleghem S.M."/>
            <person name="Kostlbacher S."/>
            <person name="Vangestel C."/>
        </authorList>
    </citation>
    <scope>NUCLEOTIDE SEQUENCE [LARGE SCALE GENOMIC DNA]</scope>
    <source>
        <strain evidence="2">W744_W776</strain>
    </source>
</reference>
<organism evidence="2 3">
    <name type="scientific">Oedothorax gibbosus</name>
    <dbReference type="NCBI Taxonomy" id="931172"/>
    <lineage>
        <taxon>Eukaryota</taxon>
        <taxon>Metazoa</taxon>
        <taxon>Ecdysozoa</taxon>
        <taxon>Arthropoda</taxon>
        <taxon>Chelicerata</taxon>
        <taxon>Arachnida</taxon>
        <taxon>Araneae</taxon>
        <taxon>Araneomorphae</taxon>
        <taxon>Entelegynae</taxon>
        <taxon>Araneoidea</taxon>
        <taxon>Linyphiidae</taxon>
        <taxon>Erigoninae</taxon>
        <taxon>Oedothorax</taxon>
    </lineage>
</organism>
<name>A0AAV6VEZ1_9ARAC</name>
<protein>
    <submittedName>
        <fullName evidence="2">Uncharacterized protein</fullName>
    </submittedName>
</protein>
<sequence>MPFLNQHKKSCTPQQLTTTTEPPKHTSRPHNNPIIRTVKTSTSHVTYTTRWCHSHVYLIKHHPFHKNKRDAGSPYFASFLLPSSNEETTLSRKPFSKSPLLRQLALIWCILYTRFQSSNFEESFFTATVPVRRIHSNQQLVHTA</sequence>
<evidence type="ECO:0000313" key="3">
    <source>
        <dbReference type="Proteomes" id="UP000827092"/>
    </source>
</evidence>
<proteinExistence type="predicted"/>
<dbReference type="Proteomes" id="UP000827092">
    <property type="component" value="Unassembled WGS sequence"/>
</dbReference>
<accession>A0AAV6VEZ1</accession>
<feature type="compositionally biased region" description="Basic residues" evidence="1">
    <location>
        <begin position="1"/>
        <end position="10"/>
    </location>
</feature>
<keyword evidence="3" id="KW-1185">Reference proteome</keyword>
<gene>
    <name evidence="2" type="ORF">JTE90_024540</name>
</gene>
<evidence type="ECO:0000256" key="1">
    <source>
        <dbReference type="SAM" id="MobiDB-lite"/>
    </source>
</evidence>
<dbReference type="EMBL" id="JAFNEN010000106">
    <property type="protein sequence ID" value="KAG8194208.1"/>
    <property type="molecule type" value="Genomic_DNA"/>
</dbReference>